<dbReference type="InterPro" id="IPR026591">
    <property type="entry name" value="Sirtuin_cat_small_dom_sf"/>
</dbReference>
<dbReference type="PANTHER" id="PTHR11085:SF4">
    <property type="entry name" value="NAD-DEPENDENT PROTEIN DEACYLASE"/>
    <property type="match status" value="1"/>
</dbReference>
<keyword evidence="3" id="KW-0520">NAD</keyword>
<sequence length="244" mass="27295">MKQINQLAKLISEAKSIVFLTGAGVSTASGIPDFRSTDGIWTEDRSREYYTSVDYYTKDPYDFWRKYKEIFQIKLLRNFQPNEVHNFIAELETQGKDISIVTQNVDSLHSLAGNKHVVEYHGNLNTATCPVCGAHYDLAYLMEHDVPVCTTTDCKTVVRPDIVLFGDPITKHSEAEMAIASSDLMLVLGTSLLVTPFSLLPSSAKQYGIPMAIVNRDPTPMDDLFDHVIHADLVAVVEQLKQLI</sequence>
<evidence type="ECO:0000313" key="7">
    <source>
        <dbReference type="Proteomes" id="UP001501734"/>
    </source>
</evidence>
<dbReference type="CDD" id="cd01407">
    <property type="entry name" value="SIR2-fam"/>
    <property type="match status" value="1"/>
</dbReference>
<feature type="binding site" evidence="4">
    <location>
        <position position="154"/>
    </location>
    <ligand>
        <name>Zn(2+)</name>
        <dbReference type="ChEBI" id="CHEBI:29105"/>
    </ligand>
</feature>
<evidence type="ECO:0000256" key="4">
    <source>
        <dbReference type="PROSITE-ProRule" id="PRU00236"/>
    </source>
</evidence>
<evidence type="ECO:0000256" key="1">
    <source>
        <dbReference type="ARBA" id="ARBA00012928"/>
    </source>
</evidence>
<organism evidence="6 7">
    <name type="scientific">Amphibacillus indicireducens</name>
    <dbReference type="NCBI Taxonomy" id="1076330"/>
    <lineage>
        <taxon>Bacteria</taxon>
        <taxon>Bacillati</taxon>
        <taxon>Bacillota</taxon>
        <taxon>Bacilli</taxon>
        <taxon>Bacillales</taxon>
        <taxon>Bacillaceae</taxon>
        <taxon>Amphibacillus</taxon>
    </lineage>
</organism>
<dbReference type="InterPro" id="IPR029035">
    <property type="entry name" value="DHS-like_NAD/FAD-binding_dom"/>
</dbReference>
<keyword evidence="2" id="KW-0808">Transferase</keyword>
<feature type="active site" description="Proton acceptor" evidence="4">
    <location>
        <position position="121"/>
    </location>
</feature>
<gene>
    <name evidence="6" type="primary">srtN</name>
    <name evidence="6" type="ORF">GCM10022410_06140</name>
</gene>
<accession>A0ABP7V8R8</accession>
<feature type="domain" description="Deacetylase sirtuin-type" evidence="5">
    <location>
        <begin position="1"/>
        <end position="244"/>
    </location>
</feature>
<keyword evidence="4" id="KW-0479">Metal-binding</keyword>
<dbReference type="RefSeq" id="WP_344910218.1">
    <property type="nucleotide sequence ID" value="NZ_BAABDL010000031.1"/>
</dbReference>
<evidence type="ECO:0000256" key="2">
    <source>
        <dbReference type="ARBA" id="ARBA00022679"/>
    </source>
</evidence>
<evidence type="ECO:0000313" key="6">
    <source>
        <dbReference type="EMBL" id="GAA4061988.1"/>
    </source>
</evidence>
<dbReference type="PROSITE" id="PS50305">
    <property type="entry name" value="SIRTUIN"/>
    <property type="match status" value="1"/>
</dbReference>
<keyword evidence="7" id="KW-1185">Reference proteome</keyword>
<dbReference type="PANTHER" id="PTHR11085">
    <property type="entry name" value="NAD-DEPENDENT PROTEIN DEACYLASE SIRTUIN-5, MITOCHONDRIAL-RELATED"/>
    <property type="match status" value="1"/>
</dbReference>
<dbReference type="NCBIfam" id="NF001754">
    <property type="entry name" value="PRK00481.1-4"/>
    <property type="match status" value="1"/>
</dbReference>
<keyword evidence="4" id="KW-0862">Zinc</keyword>
<comment type="caution">
    <text evidence="6">The sequence shown here is derived from an EMBL/GenBank/DDBJ whole genome shotgun (WGS) entry which is preliminary data.</text>
</comment>
<dbReference type="EC" id="2.3.1.286" evidence="1"/>
<protein>
    <recommendedName>
        <fullName evidence="1">protein acetyllysine N-acetyltransferase</fullName>
        <ecNumber evidence="1">2.3.1.286</ecNumber>
    </recommendedName>
</protein>
<dbReference type="Gene3D" id="3.30.1600.10">
    <property type="entry name" value="SIR2/SIRT2 'Small Domain"/>
    <property type="match status" value="1"/>
</dbReference>
<dbReference type="SUPFAM" id="SSF52467">
    <property type="entry name" value="DHS-like NAD/FAD-binding domain"/>
    <property type="match status" value="1"/>
</dbReference>
<dbReference type="Gene3D" id="3.40.50.1220">
    <property type="entry name" value="TPP-binding domain"/>
    <property type="match status" value="1"/>
</dbReference>
<dbReference type="EMBL" id="BAABDL010000031">
    <property type="protein sequence ID" value="GAA4061988.1"/>
    <property type="molecule type" value="Genomic_DNA"/>
</dbReference>
<reference evidence="7" key="1">
    <citation type="journal article" date="2019" name="Int. J. Syst. Evol. Microbiol.">
        <title>The Global Catalogue of Microorganisms (GCM) 10K type strain sequencing project: providing services to taxonomists for standard genome sequencing and annotation.</title>
        <authorList>
            <consortium name="The Broad Institute Genomics Platform"/>
            <consortium name="The Broad Institute Genome Sequencing Center for Infectious Disease"/>
            <person name="Wu L."/>
            <person name="Ma J."/>
        </authorList>
    </citation>
    <scope>NUCLEOTIDE SEQUENCE [LARGE SCALE GENOMIC DNA]</scope>
    <source>
        <strain evidence="7">JCM 17250</strain>
    </source>
</reference>
<dbReference type="Pfam" id="PF02146">
    <property type="entry name" value="SIR2"/>
    <property type="match status" value="1"/>
</dbReference>
<name>A0ABP7V8R8_9BACI</name>
<feature type="binding site" evidence="4">
    <location>
        <position position="149"/>
    </location>
    <ligand>
        <name>Zn(2+)</name>
        <dbReference type="ChEBI" id="CHEBI:29105"/>
    </ligand>
</feature>
<feature type="binding site" evidence="4">
    <location>
        <position position="129"/>
    </location>
    <ligand>
        <name>Zn(2+)</name>
        <dbReference type="ChEBI" id="CHEBI:29105"/>
    </ligand>
</feature>
<dbReference type="InterPro" id="IPR026590">
    <property type="entry name" value="Ssirtuin_cat_dom"/>
</dbReference>
<dbReference type="InterPro" id="IPR050134">
    <property type="entry name" value="NAD-dep_sirtuin_deacylases"/>
</dbReference>
<evidence type="ECO:0000256" key="3">
    <source>
        <dbReference type="ARBA" id="ARBA00023027"/>
    </source>
</evidence>
<dbReference type="InterPro" id="IPR003000">
    <property type="entry name" value="Sirtuin"/>
</dbReference>
<evidence type="ECO:0000259" key="5">
    <source>
        <dbReference type="PROSITE" id="PS50305"/>
    </source>
</evidence>
<proteinExistence type="predicted"/>
<dbReference type="Proteomes" id="UP001501734">
    <property type="component" value="Unassembled WGS sequence"/>
</dbReference>
<feature type="binding site" evidence="4">
    <location>
        <position position="132"/>
    </location>
    <ligand>
        <name>Zn(2+)</name>
        <dbReference type="ChEBI" id="CHEBI:29105"/>
    </ligand>
</feature>